<evidence type="ECO:0000256" key="1">
    <source>
        <dbReference type="ARBA" id="ARBA00007228"/>
    </source>
</evidence>
<dbReference type="GO" id="GO:0003723">
    <property type="term" value="F:RNA binding"/>
    <property type="evidence" value="ECO:0007669"/>
    <property type="project" value="InterPro"/>
</dbReference>
<dbReference type="OrthoDB" id="9806346at2"/>
<protein>
    <submittedName>
        <fullName evidence="6">tRNA/rRNA methyltransferase</fullName>
    </submittedName>
</protein>
<dbReference type="PANTHER" id="PTHR42786">
    <property type="entry name" value="TRNA/RRNA METHYLTRANSFERASE"/>
    <property type="match status" value="1"/>
</dbReference>
<sequence>MTPLIVLVRPQMGENVGAAARAMRNFGLSRMALVDPRDGWPNPRAVALAAGAGRVLDDARVHGDVAAAVAGADAVYATTARPRDDARPVLTPEAAVREMRALAARGGRPAILFGPERAGLENDDLAPARAIVTVPTAPDFFSLNLAQCVLLMAYEWGRQGGVPERAREGHEGLSAAETAALADHYERRLDEAGFFFPPEKAPHMKRHLRALWPRLQLTKGDGQLLHGILRQLVRHRDGPPPT</sequence>
<dbReference type="CDD" id="cd18093">
    <property type="entry name" value="SpoU-like_TrmJ"/>
    <property type="match status" value="1"/>
</dbReference>
<dbReference type="SUPFAM" id="SSF75217">
    <property type="entry name" value="alpha/beta knot"/>
    <property type="match status" value="1"/>
</dbReference>
<dbReference type="EMBL" id="PVTT01000001">
    <property type="protein sequence ID" value="PRY95201.1"/>
    <property type="molecule type" value="Genomic_DNA"/>
</dbReference>
<dbReference type="PIRSF" id="PIRSF004808">
    <property type="entry name" value="LasT"/>
    <property type="match status" value="1"/>
</dbReference>
<dbReference type="GO" id="GO:0005829">
    <property type="term" value="C:cytosol"/>
    <property type="evidence" value="ECO:0007669"/>
    <property type="project" value="TreeGrafter"/>
</dbReference>
<dbReference type="InterPro" id="IPR004384">
    <property type="entry name" value="RNA_MeTrfase_TrmJ/LasT"/>
</dbReference>
<evidence type="ECO:0000256" key="2">
    <source>
        <dbReference type="ARBA" id="ARBA00022603"/>
    </source>
</evidence>
<gene>
    <name evidence="6" type="ORF">BCF33_0815</name>
</gene>
<dbReference type="InterPro" id="IPR029026">
    <property type="entry name" value="tRNA_m1G_MTases_N"/>
</dbReference>
<organism evidence="6 7">
    <name type="scientific">Hasllibacter halocynthiae</name>
    <dbReference type="NCBI Taxonomy" id="595589"/>
    <lineage>
        <taxon>Bacteria</taxon>
        <taxon>Pseudomonadati</taxon>
        <taxon>Pseudomonadota</taxon>
        <taxon>Alphaproteobacteria</taxon>
        <taxon>Rhodobacterales</taxon>
        <taxon>Roseobacteraceae</taxon>
        <taxon>Hasllibacter</taxon>
    </lineage>
</organism>
<dbReference type="Proteomes" id="UP000238801">
    <property type="component" value="Unassembled WGS sequence"/>
</dbReference>
<evidence type="ECO:0000313" key="6">
    <source>
        <dbReference type="EMBL" id="PRY95201.1"/>
    </source>
</evidence>
<dbReference type="InterPro" id="IPR001537">
    <property type="entry name" value="SpoU_MeTrfase"/>
</dbReference>
<keyword evidence="2 6" id="KW-0489">Methyltransferase</keyword>
<accession>A0A2T0X8C9</accession>
<dbReference type="RefSeq" id="WP_106159603.1">
    <property type="nucleotide sequence ID" value="NZ_PVTT01000001.1"/>
</dbReference>
<dbReference type="Pfam" id="PF00588">
    <property type="entry name" value="SpoU_methylase"/>
    <property type="match status" value="1"/>
</dbReference>
<dbReference type="Gene3D" id="3.40.1280.10">
    <property type="match status" value="1"/>
</dbReference>
<keyword evidence="7" id="KW-1185">Reference proteome</keyword>
<evidence type="ECO:0000313" key="7">
    <source>
        <dbReference type="Proteomes" id="UP000238801"/>
    </source>
</evidence>
<comment type="similarity">
    <text evidence="1">Belongs to the class IV-like SAM-binding methyltransferase superfamily. RNA methyltransferase TrmH family.</text>
</comment>
<dbReference type="InterPro" id="IPR029028">
    <property type="entry name" value="Alpha/beta_knot_MTases"/>
</dbReference>
<name>A0A2T0X8C9_9RHOB</name>
<dbReference type="GO" id="GO:0002128">
    <property type="term" value="P:tRNA nucleoside ribose methylation"/>
    <property type="evidence" value="ECO:0007669"/>
    <property type="project" value="TreeGrafter"/>
</dbReference>
<evidence type="ECO:0000256" key="3">
    <source>
        <dbReference type="ARBA" id="ARBA00022679"/>
    </source>
</evidence>
<proteinExistence type="inferred from homology"/>
<evidence type="ECO:0000259" key="5">
    <source>
        <dbReference type="Pfam" id="PF00588"/>
    </source>
</evidence>
<keyword evidence="4" id="KW-0949">S-adenosyl-L-methionine</keyword>
<dbReference type="GO" id="GO:0008173">
    <property type="term" value="F:RNA methyltransferase activity"/>
    <property type="evidence" value="ECO:0007669"/>
    <property type="project" value="InterPro"/>
</dbReference>
<keyword evidence="3 6" id="KW-0808">Transferase</keyword>
<comment type="caution">
    <text evidence="6">The sequence shown here is derived from an EMBL/GenBank/DDBJ whole genome shotgun (WGS) entry which is preliminary data.</text>
</comment>
<dbReference type="AlphaFoldDB" id="A0A2T0X8C9"/>
<dbReference type="Gene3D" id="1.10.8.590">
    <property type="match status" value="1"/>
</dbReference>
<evidence type="ECO:0000256" key="4">
    <source>
        <dbReference type="ARBA" id="ARBA00022691"/>
    </source>
</evidence>
<dbReference type="PANTHER" id="PTHR42786:SF7">
    <property type="entry name" value="TRNA_RRNA METHYLTRANSFERASE SPOU TYPE DOMAIN-CONTAINING PROTEIN"/>
    <property type="match status" value="1"/>
</dbReference>
<feature type="domain" description="tRNA/rRNA methyltransferase SpoU type" evidence="5">
    <location>
        <begin position="4"/>
        <end position="154"/>
    </location>
</feature>
<reference evidence="6 7" key="1">
    <citation type="submission" date="2018-03" db="EMBL/GenBank/DDBJ databases">
        <title>Genomic Encyclopedia of Archaeal and Bacterial Type Strains, Phase II (KMG-II): from individual species to whole genera.</title>
        <authorList>
            <person name="Goeker M."/>
        </authorList>
    </citation>
    <scope>NUCLEOTIDE SEQUENCE [LARGE SCALE GENOMIC DNA]</scope>
    <source>
        <strain evidence="6 7">DSM 29318</strain>
    </source>
</reference>